<dbReference type="PANTHER" id="PTHR33119">
    <property type="entry name" value="IFI3P"/>
    <property type="match status" value="1"/>
</dbReference>
<feature type="region of interest" description="Disordered" evidence="1">
    <location>
        <begin position="1"/>
        <end position="62"/>
    </location>
</feature>
<evidence type="ECO:0000256" key="1">
    <source>
        <dbReference type="SAM" id="MobiDB-lite"/>
    </source>
</evidence>
<feature type="compositionally biased region" description="Acidic residues" evidence="1">
    <location>
        <begin position="41"/>
        <end position="55"/>
    </location>
</feature>
<organism evidence="3 4">
    <name type="scientific">Fusarium napiforme</name>
    <dbReference type="NCBI Taxonomy" id="42672"/>
    <lineage>
        <taxon>Eukaryota</taxon>
        <taxon>Fungi</taxon>
        <taxon>Dikarya</taxon>
        <taxon>Ascomycota</taxon>
        <taxon>Pezizomycotina</taxon>
        <taxon>Sordariomycetes</taxon>
        <taxon>Hypocreomycetidae</taxon>
        <taxon>Hypocreales</taxon>
        <taxon>Nectriaceae</taxon>
        <taxon>Fusarium</taxon>
        <taxon>Fusarium fujikuroi species complex</taxon>
    </lineage>
</organism>
<gene>
    <name evidence="3" type="ORF">FNAPI_13745</name>
</gene>
<evidence type="ECO:0000313" key="4">
    <source>
        <dbReference type="Proteomes" id="UP000574317"/>
    </source>
</evidence>
<dbReference type="EMBL" id="JAAOAO010000949">
    <property type="protein sequence ID" value="KAF5529834.1"/>
    <property type="molecule type" value="Genomic_DNA"/>
</dbReference>
<dbReference type="Proteomes" id="UP000574317">
    <property type="component" value="Unassembled WGS sequence"/>
</dbReference>
<dbReference type="InterPro" id="IPR049192">
    <property type="entry name" value="DUF4246_C"/>
</dbReference>
<dbReference type="PANTHER" id="PTHR33119:SF1">
    <property type="entry name" value="FE2OG DIOXYGENASE DOMAIN-CONTAINING PROTEIN"/>
    <property type="match status" value="1"/>
</dbReference>
<accession>A0A8H5I469</accession>
<keyword evidence="4" id="KW-1185">Reference proteome</keyword>
<comment type="caution">
    <text evidence="3">The sequence shown here is derived from an EMBL/GenBank/DDBJ whole genome shotgun (WGS) entry which is preliminary data.</text>
</comment>
<evidence type="ECO:0000259" key="2">
    <source>
        <dbReference type="Pfam" id="PF14033"/>
    </source>
</evidence>
<evidence type="ECO:0000313" key="3">
    <source>
        <dbReference type="EMBL" id="KAF5529834.1"/>
    </source>
</evidence>
<reference evidence="3 4" key="1">
    <citation type="submission" date="2020-05" db="EMBL/GenBank/DDBJ databases">
        <title>Identification and distribution of gene clusters putatively required for synthesis of sphingolipid metabolism inhibitors in phylogenetically diverse species of the filamentous fungus Fusarium.</title>
        <authorList>
            <person name="Kim H.-S."/>
            <person name="Busman M."/>
            <person name="Brown D.W."/>
            <person name="Divon H."/>
            <person name="Uhlig S."/>
            <person name="Proctor R.H."/>
        </authorList>
    </citation>
    <scope>NUCLEOTIDE SEQUENCE [LARGE SCALE GENOMIC DNA]</scope>
    <source>
        <strain evidence="3 4">NRRL 25196</strain>
    </source>
</reference>
<proteinExistence type="predicted"/>
<feature type="domain" description="DUF4246" evidence="2">
    <location>
        <begin position="24"/>
        <end position="123"/>
    </location>
</feature>
<name>A0A8H5I469_9HYPO</name>
<protein>
    <submittedName>
        <fullName evidence="3">WD40 repeat-like-containing protein</fullName>
    </submittedName>
</protein>
<dbReference type="Pfam" id="PF14033">
    <property type="entry name" value="DUF4246"/>
    <property type="match status" value="1"/>
</dbReference>
<dbReference type="InterPro" id="IPR025340">
    <property type="entry name" value="DUF4246"/>
</dbReference>
<dbReference type="AlphaFoldDB" id="A0A8H5I469"/>
<sequence length="191" mass="22271">MGEPERTLNASLQQFPKKAEQYCSEYETEEYDSSEERDTPDSESEAEDEDSEEQERDPNHVSEKEVIVKLASIYLILLNPNYQGGSWHTEGQINEYICSTALFYFDNESITDSYIDFRTVANAKKLDDPAIPIISTANMPPQREDWWPQELERTGDLPFDDEIAKEFRRELMEERSANEWRANDKIKRAAE</sequence>